<dbReference type="SUPFAM" id="SSF101307">
    <property type="entry name" value="YutG-like"/>
    <property type="match status" value="1"/>
</dbReference>
<dbReference type="InterPro" id="IPR026038">
    <property type="entry name" value="Put_PGPase"/>
</dbReference>
<dbReference type="GO" id="GO:0008962">
    <property type="term" value="F:phosphatidylglycerophosphatase activity"/>
    <property type="evidence" value="ECO:0007669"/>
    <property type="project" value="InterPro"/>
</dbReference>
<dbReference type="InterPro" id="IPR036681">
    <property type="entry name" value="PgpA-like_sf"/>
</dbReference>
<dbReference type="RefSeq" id="WP_282199807.1">
    <property type="nucleotide sequence ID" value="NZ_BOQE01000001.1"/>
</dbReference>
<evidence type="ECO:0000313" key="3">
    <source>
        <dbReference type="Proteomes" id="UP001057291"/>
    </source>
</evidence>
<name>A0AAV4LFW2_9BACL</name>
<dbReference type="Gene3D" id="1.10.3760.10">
    <property type="entry name" value="PgpA-like"/>
    <property type="match status" value="1"/>
</dbReference>
<dbReference type="EMBL" id="BOQE01000001">
    <property type="protein sequence ID" value="GIM46745.1"/>
    <property type="molecule type" value="Genomic_DNA"/>
</dbReference>
<comment type="caution">
    <text evidence="2">The sequence shown here is derived from an EMBL/GenBank/DDBJ whole genome shotgun (WGS) entry which is preliminary data.</text>
</comment>
<evidence type="ECO:0000259" key="1">
    <source>
        <dbReference type="Pfam" id="PF04608"/>
    </source>
</evidence>
<dbReference type="PIRSF" id="PIRSF019587">
    <property type="entry name" value="PGPase"/>
    <property type="match status" value="1"/>
</dbReference>
<dbReference type="GO" id="GO:0006629">
    <property type="term" value="P:lipid metabolic process"/>
    <property type="evidence" value="ECO:0007669"/>
    <property type="project" value="InterPro"/>
</dbReference>
<dbReference type="InterPro" id="IPR007686">
    <property type="entry name" value="YutG/PgpA"/>
</dbReference>
<organism evidence="2 3">
    <name type="scientific">Collibacillus ludicampi</name>
    <dbReference type="NCBI Taxonomy" id="2771369"/>
    <lineage>
        <taxon>Bacteria</taxon>
        <taxon>Bacillati</taxon>
        <taxon>Bacillota</taxon>
        <taxon>Bacilli</taxon>
        <taxon>Bacillales</taxon>
        <taxon>Alicyclobacillaceae</taxon>
        <taxon>Collibacillus</taxon>
    </lineage>
</organism>
<keyword evidence="3" id="KW-1185">Reference proteome</keyword>
<dbReference type="AlphaFoldDB" id="A0AAV4LFW2"/>
<feature type="domain" description="YutG/PgpA" evidence="1">
    <location>
        <begin position="28"/>
        <end position="160"/>
    </location>
</feature>
<sequence>MKRFVHSTEVKKATYDALASRGVTIEEIAKLTLFLQSPYIPDLTLDECIQNVQKVLEKREVQNAVLTGIELDVLAEKKGLSTPLQDIVEADESLYGIDEVLALSILNIYGSIGYTNYGYIDKLKHGILQTLNDKSTGKVHTFLDDLVGAIAAAAASRLAHHYRAKVEQNMDDQA</sequence>
<reference evidence="2" key="1">
    <citation type="journal article" date="2023" name="Int. J. Syst. Evol. Microbiol.">
        <title>Collibacillus ludicampi gen. nov., sp. nov., a new soil bacterium of the family Alicyclobacillaceae.</title>
        <authorList>
            <person name="Jojima T."/>
            <person name="Ioku Y."/>
            <person name="Fukuta Y."/>
            <person name="Shirasaka N."/>
            <person name="Matsumura Y."/>
            <person name="Mori M."/>
        </authorList>
    </citation>
    <scope>NUCLEOTIDE SEQUENCE</scope>
    <source>
        <strain evidence="2">TP075</strain>
    </source>
</reference>
<dbReference type="Proteomes" id="UP001057291">
    <property type="component" value="Unassembled WGS sequence"/>
</dbReference>
<proteinExistence type="predicted"/>
<accession>A0AAV4LFW2</accession>
<dbReference type="Pfam" id="PF04608">
    <property type="entry name" value="PgpA"/>
    <property type="match status" value="1"/>
</dbReference>
<evidence type="ECO:0000313" key="2">
    <source>
        <dbReference type="EMBL" id="GIM46745.1"/>
    </source>
</evidence>
<gene>
    <name evidence="2" type="ORF">DNHGIG_22940</name>
</gene>
<protein>
    <submittedName>
        <fullName evidence="2">Phosphatidylglycerophosphatase A</fullName>
    </submittedName>
</protein>